<dbReference type="RefSeq" id="WP_244151874.1">
    <property type="nucleotide sequence ID" value="NZ_FQZT01000010.1"/>
</dbReference>
<comment type="cofactor">
    <cofactor evidence="8">
        <name>[4Fe-4S] cluster</name>
        <dbReference type="ChEBI" id="CHEBI:49883"/>
    </cofactor>
    <text evidence="8">Binds 1 [4Fe-4S] cluster. The cluster is coordinated with 3 cysteines and an exchangeable S-adenosyl-L-methionine.</text>
</comment>
<dbReference type="GO" id="GO:0051539">
    <property type="term" value="F:4 iron, 4 sulfur cluster binding"/>
    <property type="evidence" value="ECO:0007669"/>
    <property type="project" value="UniProtKB-UniRule"/>
</dbReference>
<feature type="binding site" evidence="8">
    <location>
        <position position="44"/>
    </location>
    <ligand>
        <name>[4Fe-4S] cluster</name>
        <dbReference type="ChEBI" id="CHEBI:49883"/>
        <note>4Fe-4S-S-AdoMet</note>
    </ligand>
</feature>
<dbReference type="SFLD" id="SFLDS00029">
    <property type="entry name" value="Radical_SAM"/>
    <property type="match status" value="1"/>
</dbReference>
<dbReference type="EC" id="4.3.99.3" evidence="8"/>
<evidence type="ECO:0000256" key="4">
    <source>
        <dbReference type="ARBA" id="ARBA00022842"/>
    </source>
</evidence>
<dbReference type="SUPFAM" id="SSF102114">
    <property type="entry name" value="Radical SAM enzymes"/>
    <property type="match status" value="1"/>
</dbReference>
<reference evidence="10 11" key="1">
    <citation type="submission" date="2016-11" db="EMBL/GenBank/DDBJ databases">
        <authorList>
            <person name="Jaros S."/>
            <person name="Januszkiewicz K."/>
            <person name="Wedrychowicz H."/>
        </authorList>
    </citation>
    <scope>NUCLEOTIDE SEQUENCE [LARGE SCALE GENOMIC DNA]</scope>
    <source>
        <strain evidence="10 11">DSM 5091</strain>
    </source>
</reference>
<gene>
    <name evidence="8" type="primary">queE</name>
    <name evidence="10" type="ORF">SAMN02745165_02620</name>
</gene>
<organism evidence="10 11">
    <name type="scientific">Malonomonas rubra DSM 5091</name>
    <dbReference type="NCBI Taxonomy" id="1122189"/>
    <lineage>
        <taxon>Bacteria</taxon>
        <taxon>Pseudomonadati</taxon>
        <taxon>Thermodesulfobacteriota</taxon>
        <taxon>Desulfuromonadia</taxon>
        <taxon>Desulfuromonadales</taxon>
        <taxon>Geopsychrobacteraceae</taxon>
        <taxon>Malonomonas</taxon>
    </lineage>
</organism>
<keyword evidence="2 8" id="KW-0949">S-adenosyl-L-methionine</keyword>
<keyword evidence="6 8" id="KW-0411">Iron-sulfur</keyword>
<feature type="binding site" evidence="8">
    <location>
        <begin position="18"/>
        <end position="20"/>
    </location>
    <ligand>
        <name>substrate</name>
    </ligand>
</feature>
<dbReference type="STRING" id="1122189.SAMN02745165_02620"/>
<dbReference type="CDD" id="cd01335">
    <property type="entry name" value="Radical_SAM"/>
    <property type="match status" value="1"/>
</dbReference>
<evidence type="ECO:0000313" key="10">
    <source>
        <dbReference type="EMBL" id="SHJ55280.1"/>
    </source>
</evidence>
<feature type="domain" description="Radical SAM core" evidence="9">
    <location>
        <begin position="20"/>
        <end position="251"/>
    </location>
</feature>
<keyword evidence="4 8" id="KW-0460">Magnesium</keyword>
<dbReference type="Pfam" id="PF04055">
    <property type="entry name" value="Radical_SAM"/>
    <property type="match status" value="1"/>
</dbReference>
<dbReference type="InterPro" id="IPR007197">
    <property type="entry name" value="rSAM"/>
</dbReference>
<dbReference type="Gene3D" id="3.20.20.70">
    <property type="entry name" value="Aldolase class I"/>
    <property type="match status" value="1"/>
</dbReference>
<dbReference type="PANTHER" id="PTHR42836">
    <property type="entry name" value="7-CARBOXY-7-DEAZAGUANINE SYNTHASE"/>
    <property type="match status" value="1"/>
</dbReference>
<dbReference type="PROSITE" id="PS51918">
    <property type="entry name" value="RADICAL_SAM"/>
    <property type="match status" value="1"/>
</dbReference>
<sequence>MPAIPQIDLPLIEAFSSIQGEGLLVGCRQIFLRLPNCNLNCNYCDTPFASTKSCLLENPPGSGTIIELENPVSLPRLMETFSDWCAKAPGVHHSFSLTGGEPLLHADLLQECLPVLRKLLPIYLETNGTLPDQLETLISQIDWVSMDIKLESMSGEKTDWELQRCFLEIANRTQCYVKIVVGRETTDAELQKAAEIVSSVSENISLILQPVTIEAKPGMGTQHLLKMQDVVAAINPNVRIIPQTHVYLGLL</sequence>
<dbReference type="PANTHER" id="PTHR42836:SF1">
    <property type="entry name" value="7-CARBOXY-7-DEAZAGUANINE SYNTHASE"/>
    <property type="match status" value="1"/>
</dbReference>
<dbReference type="GO" id="GO:0000287">
    <property type="term" value="F:magnesium ion binding"/>
    <property type="evidence" value="ECO:0007669"/>
    <property type="project" value="UniProtKB-UniRule"/>
</dbReference>
<dbReference type="PIRSF" id="PIRSF000370">
    <property type="entry name" value="QueE"/>
    <property type="match status" value="1"/>
</dbReference>
<dbReference type="GO" id="GO:1904047">
    <property type="term" value="F:S-adenosyl-L-methionine binding"/>
    <property type="evidence" value="ECO:0007669"/>
    <property type="project" value="UniProtKB-UniRule"/>
</dbReference>
<evidence type="ECO:0000256" key="6">
    <source>
        <dbReference type="ARBA" id="ARBA00023014"/>
    </source>
</evidence>
<dbReference type="UniPathway" id="UPA00391"/>
<feature type="binding site" evidence="8">
    <location>
        <position position="98"/>
    </location>
    <ligand>
        <name>substrate</name>
    </ligand>
</feature>
<evidence type="ECO:0000256" key="5">
    <source>
        <dbReference type="ARBA" id="ARBA00023004"/>
    </source>
</evidence>
<keyword evidence="7 8" id="KW-0456">Lyase</keyword>
<dbReference type="AlphaFoldDB" id="A0A1M6K8T7"/>
<evidence type="ECO:0000259" key="9">
    <source>
        <dbReference type="PROSITE" id="PS51918"/>
    </source>
</evidence>
<dbReference type="Proteomes" id="UP000184171">
    <property type="component" value="Unassembled WGS sequence"/>
</dbReference>
<evidence type="ECO:0000256" key="3">
    <source>
        <dbReference type="ARBA" id="ARBA00022723"/>
    </source>
</evidence>
<evidence type="ECO:0000313" key="11">
    <source>
        <dbReference type="Proteomes" id="UP000184171"/>
    </source>
</evidence>
<comment type="pathway">
    <text evidence="8">Purine metabolism; 7-cyano-7-deazaguanine biosynthesis.</text>
</comment>
<comment type="caution">
    <text evidence="8">Lacks conserved residue(s) required for the propagation of feature annotation.</text>
</comment>
<proteinExistence type="inferred from homology"/>
<comment type="catalytic activity">
    <reaction evidence="8">
        <text>6-carboxy-5,6,7,8-tetrahydropterin + H(+) = 7-carboxy-7-carbaguanine + NH4(+)</text>
        <dbReference type="Rhea" id="RHEA:27974"/>
        <dbReference type="ChEBI" id="CHEBI:15378"/>
        <dbReference type="ChEBI" id="CHEBI:28938"/>
        <dbReference type="ChEBI" id="CHEBI:61032"/>
        <dbReference type="ChEBI" id="CHEBI:61036"/>
        <dbReference type="EC" id="4.3.99.3"/>
    </reaction>
</comment>
<dbReference type="GO" id="GO:0016840">
    <property type="term" value="F:carbon-nitrogen lyase activity"/>
    <property type="evidence" value="ECO:0007669"/>
    <property type="project" value="UniProtKB-UniRule"/>
</dbReference>
<dbReference type="InterPro" id="IPR013785">
    <property type="entry name" value="Aldolase_TIM"/>
</dbReference>
<keyword evidence="11" id="KW-1185">Reference proteome</keyword>
<feature type="binding site" evidence="8">
    <location>
        <begin position="43"/>
        <end position="45"/>
    </location>
    <ligand>
        <name>S-adenosyl-L-methionine</name>
        <dbReference type="ChEBI" id="CHEBI:59789"/>
    </ligand>
</feature>
<keyword evidence="8" id="KW-0671">Queuosine biosynthesis</keyword>
<feature type="binding site" evidence="8">
    <location>
        <position position="33"/>
    </location>
    <ligand>
        <name>substrate</name>
    </ligand>
</feature>
<keyword evidence="3 8" id="KW-0479">Metal-binding</keyword>
<comment type="subunit">
    <text evidence="8">Homodimer.</text>
</comment>
<keyword evidence="5 8" id="KW-0408">Iron</keyword>
<feature type="binding site" evidence="8">
    <location>
        <position position="41"/>
    </location>
    <ligand>
        <name>[4Fe-4S] cluster</name>
        <dbReference type="ChEBI" id="CHEBI:49883"/>
        <note>4Fe-4S-S-AdoMet</note>
    </ligand>
</feature>
<comment type="cofactor">
    <cofactor evidence="8">
        <name>Mg(2+)</name>
        <dbReference type="ChEBI" id="CHEBI:18420"/>
    </cofactor>
</comment>
<dbReference type="HAMAP" id="MF_00917">
    <property type="entry name" value="QueE"/>
    <property type="match status" value="1"/>
</dbReference>
<evidence type="ECO:0000256" key="8">
    <source>
        <dbReference type="HAMAP-Rule" id="MF_00917"/>
    </source>
</evidence>
<dbReference type="InterPro" id="IPR024924">
    <property type="entry name" value="7-CO-7-deazaguanine_synth-like"/>
</dbReference>
<comment type="cofactor">
    <cofactor evidence="8">
        <name>S-adenosyl-L-methionine</name>
        <dbReference type="ChEBI" id="CHEBI:59789"/>
    </cofactor>
    <text evidence="8">Binds 1 S-adenosyl-L-methionine per subunit.</text>
</comment>
<dbReference type="GO" id="GO:0008616">
    <property type="term" value="P:tRNA queuosine(34) biosynthetic process"/>
    <property type="evidence" value="ECO:0007669"/>
    <property type="project" value="UniProtKB-UniRule"/>
</dbReference>
<dbReference type="EMBL" id="FQZT01000010">
    <property type="protein sequence ID" value="SHJ55280.1"/>
    <property type="molecule type" value="Genomic_DNA"/>
</dbReference>
<evidence type="ECO:0000256" key="2">
    <source>
        <dbReference type="ARBA" id="ARBA00022691"/>
    </source>
</evidence>
<keyword evidence="1 8" id="KW-0004">4Fe-4S</keyword>
<feature type="binding site" evidence="8">
    <location>
        <position position="37"/>
    </location>
    <ligand>
        <name>[4Fe-4S] cluster</name>
        <dbReference type="ChEBI" id="CHEBI:49883"/>
        <note>4Fe-4S-S-AdoMet</note>
    </ligand>
</feature>
<comment type="similarity">
    <text evidence="8">Belongs to the radical SAM superfamily. 7-carboxy-7-deazaguanine synthase family.</text>
</comment>
<dbReference type="InterPro" id="IPR058240">
    <property type="entry name" value="rSAM_sf"/>
</dbReference>
<evidence type="ECO:0000256" key="7">
    <source>
        <dbReference type="ARBA" id="ARBA00023239"/>
    </source>
</evidence>
<comment type="function">
    <text evidence="8">Catalyzes the complex heterocyclic radical-mediated conversion of 6-carboxy-5,6,7,8-tetrahydropterin (CPH4) to 7-carboxy-7-deazaguanine (CDG), a step common to the biosynthetic pathways of all 7-deazapurine-containing compounds.</text>
</comment>
<accession>A0A1M6K8T7</accession>
<feature type="binding site" evidence="8">
    <location>
        <position position="100"/>
    </location>
    <ligand>
        <name>S-adenosyl-L-methionine</name>
        <dbReference type="ChEBI" id="CHEBI:59789"/>
    </ligand>
</feature>
<protein>
    <recommendedName>
        <fullName evidence="8">7-carboxy-7-deazaguanine synthase</fullName>
        <shortName evidence="8">CDG synthase</shortName>
        <ecNumber evidence="8">4.3.99.3</ecNumber>
    </recommendedName>
    <alternativeName>
        <fullName evidence="8">Queuosine biosynthesis protein QueE</fullName>
    </alternativeName>
</protein>
<evidence type="ECO:0000256" key="1">
    <source>
        <dbReference type="ARBA" id="ARBA00022485"/>
    </source>
</evidence>
<feature type="binding site" evidence="8">
    <location>
        <position position="46"/>
    </location>
    <ligand>
        <name>Mg(2+)</name>
        <dbReference type="ChEBI" id="CHEBI:18420"/>
    </ligand>
</feature>
<name>A0A1M6K8T7_MALRU</name>